<dbReference type="AlphaFoldDB" id="A0A223KUB4"/>
<evidence type="ECO:0000313" key="2">
    <source>
        <dbReference type="Proteomes" id="UP000215224"/>
    </source>
</evidence>
<dbReference type="Gene3D" id="1.10.490.10">
    <property type="entry name" value="Globins"/>
    <property type="match status" value="1"/>
</dbReference>
<evidence type="ECO:0000313" key="1">
    <source>
        <dbReference type="EMBL" id="AST93056.1"/>
    </source>
</evidence>
<keyword evidence="2" id="KW-1185">Reference proteome</keyword>
<reference evidence="1 2" key="1">
    <citation type="submission" date="2016-12" db="EMBL/GenBank/DDBJ databases">
        <title>The whole genome sequencing and assembly of Bacillus cohnii DSM 6307T strain.</title>
        <authorList>
            <person name="Lee Y.-J."/>
            <person name="Yi H."/>
            <person name="Bahn Y.-S."/>
            <person name="Kim J.F."/>
            <person name="Lee D.-W."/>
        </authorList>
    </citation>
    <scope>NUCLEOTIDE SEQUENCE [LARGE SCALE GENOMIC DNA]</scope>
    <source>
        <strain evidence="1 2">DSM 6307</strain>
    </source>
</reference>
<organism evidence="1 2">
    <name type="scientific">Sutcliffiella cohnii</name>
    <dbReference type="NCBI Taxonomy" id="33932"/>
    <lineage>
        <taxon>Bacteria</taxon>
        <taxon>Bacillati</taxon>
        <taxon>Bacillota</taxon>
        <taxon>Bacilli</taxon>
        <taxon>Bacillales</taxon>
        <taxon>Bacillaceae</taxon>
        <taxon>Sutcliffiella</taxon>
    </lineage>
</organism>
<dbReference type="InterPro" id="IPR009050">
    <property type="entry name" value="Globin-like_sf"/>
</dbReference>
<dbReference type="InterPro" id="IPR012292">
    <property type="entry name" value="Globin/Proto"/>
</dbReference>
<dbReference type="STRING" id="1314751.GCA_001591425_00744"/>
<dbReference type="KEGG" id="bcoh:BC6307_18230"/>
<dbReference type="RefSeq" id="WP_066412321.1">
    <property type="nucleotide sequence ID" value="NZ_CP018866.1"/>
</dbReference>
<dbReference type="EMBL" id="CP018866">
    <property type="protein sequence ID" value="AST93056.1"/>
    <property type="molecule type" value="Genomic_DNA"/>
</dbReference>
<dbReference type="GO" id="GO:0019825">
    <property type="term" value="F:oxygen binding"/>
    <property type="evidence" value="ECO:0007669"/>
    <property type="project" value="InterPro"/>
</dbReference>
<accession>A0A223KUB4</accession>
<proteinExistence type="predicted"/>
<name>A0A223KUB4_9BACI</name>
<dbReference type="GO" id="GO:0020037">
    <property type="term" value="F:heme binding"/>
    <property type="evidence" value="ECO:0007669"/>
    <property type="project" value="InterPro"/>
</dbReference>
<dbReference type="SUPFAM" id="SSF46458">
    <property type="entry name" value="Globin-like"/>
    <property type="match status" value="1"/>
</dbReference>
<gene>
    <name evidence="1" type="ORF">BC6307_18230</name>
</gene>
<protein>
    <submittedName>
        <fullName evidence="1">Uncharacterized protein</fullName>
    </submittedName>
</protein>
<sequence length="105" mass="12389">MESSNTNGVEEKFFEKIKQDPNLQDLFNNIDFDRYKHHPETFYSHAFEEGTYSEEDIANAHLHLSLEGKHFDSMIDHFISSLDSNSDTYEKAKQALERYRNIVIK</sequence>
<dbReference type="Proteomes" id="UP000215224">
    <property type="component" value="Chromosome"/>
</dbReference>